<name>A0A9P6TE77_9BASI</name>
<dbReference type="InterPro" id="IPR037231">
    <property type="entry name" value="NAP-like_sf"/>
</dbReference>
<feature type="compositionally biased region" description="Basic and acidic residues" evidence="2">
    <location>
        <begin position="81"/>
        <end position="97"/>
    </location>
</feature>
<comment type="caution">
    <text evidence="3">The sequence shown here is derived from an EMBL/GenBank/DDBJ whole genome shotgun (WGS) entry which is preliminary data.</text>
</comment>
<organism evidence="3 4">
    <name type="scientific">Cronartium quercuum f. sp. fusiforme G11</name>
    <dbReference type="NCBI Taxonomy" id="708437"/>
    <lineage>
        <taxon>Eukaryota</taxon>
        <taxon>Fungi</taxon>
        <taxon>Dikarya</taxon>
        <taxon>Basidiomycota</taxon>
        <taxon>Pucciniomycotina</taxon>
        <taxon>Pucciniomycetes</taxon>
        <taxon>Pucciniales</taxon>
        <taxon>Coleosporiaceae</taxon>
        <taxon>Cronartium</taxon>
    </lineage>
</organism>
<comment type="similarity">
    <text evidence="1">Belongs to the nucleosome assembly protein (NAP) family.</text>
</comment>
<protein>
    <submittedName>
        <fullName evidence="3">Uncharacterized protein</fullName>
    </submittedName>
</protein>
<dbReference type="Proteomes" id="UP000886653">
    <property type="component" value="Unassembled WGS sequence"/>
</dbReference>
<accession>A0A9P6TE77</accession>
<sequence length="97" mass="10887">MGSAHLPSQSAQTYPPLLPLEGTIGIDTGYFAWPFEESLRAGVENTNQTQTIKKTIPTKSFFTFFSPPTPPGEDDDLPDNEQDKIEQHHKLERRLMG</sequence>
<evidence type="ECO:0000256" key="1">
    <source>
        <dbReference type="ARBA" id="ARBA00009947"/>
    </source>
</evidence>
<dbReference type="InterPro" id="IPR002164">
    <property type="entry name" value="NAP_family"/>
</dbReference>
<evidence type="ECO:0000313" key="3">
    <source>
        <dbReference type="EMBL" id="KAG0148465.1"/>
    </source>
</evidence>
<gene>
    <name evidence="3" type="ORF">CROQUDRAFT_90172</name>
</gene>
<dbReference type="GO" id="GO:0005634">
    <property type="term" value="C:nucleus"/>
    <property type="evidence" value="ECO:0007669"/>
    <property type="project" value="InterPro"/>
</dbReference>
<reference evidence="3" key="1">
    <citation type="submission" date="2013-11" db="EMBL/GenBank/DDBJ databases">
        <title>Genome sequence of the fusiform rust pathogen reveals effectors for host alternation and coevolution with pine.</title>
        <authorList>
            <consortium name="DOE Joint Genome Institute"/>
            <person name="Smith K."/>
            <person name="Pendleton A."/>
            <person name="Kubisiak T."/>
            <person name="Anderson C."/>
            <person name="Salamov A."/>
            <person name="Aerts A."/>
            <person name="Riley R."/>
            <person name="Clum A."/>
            <person name="Lindquist E."/>
            <person name="Ence D."/>
            <person name="Campbell M."/>
            <person name="Kronenberg Z."/>
            <person name="Feau N."/>
            <person name="Dhillon B."/>
            <person name="Hamelin R."/>
            <person name="Burleigh J."/>
            <person name="Smith J."/>
            <person name="Yandell M."/>
            <person name="Nelson C."/>
            <person name="Grigoriev I."/>
            <person name="Davis J."/>
        </authorList>
    </citation>
    <scope>NUCLEOTIDE SEQUENCE</scope>
    <source>
        <strain evidence="3">G11</strain>
    </source>
</reference>
<dbReference type="Pfam" id="PF00956">
    <property type="entry name" value="NAP"/>
    <property type="match status" value="1"/>
</dbReference>
<keyword evidence="4" id="KW-1185">Reference proteome</keyword>
<evidence type="ECO:0000256" key="2">
    <source>
        <dbReference type="SAM" id="MobiDB-lite"/>
    </source>
</evidence>
<feature type="region of interest" description="Disordered" evidence="2">
    <location>
        <begin position="65"/>
        <end position="97"/>
    </location>
</feature>
<dbReference type="SUPFAM" id="SSF143113">
    <property type="entry name" value="NAP-like"/>
    <property type="match status" value="1"/>
</dbReference>
<evidence type="ECO:0000313" key="4">
    <source>
        <dbReference type="Proteomes" id="UP000886653"/>
    </source>
</evidence>
<dbReference type="EMBL" id="MU167236">
    <property type="protein sequence ID" value="KAG0148465.1"/>
    <property type="molecule type" value="Genomic_DNA"/>
</dbReference>
<dbReference type="Gene3D" id="3.30.1120.90">
    <property type="entry name" value="Nucleosome assembly protein"/>
    <property type="match status" value="1"/>
</dbReference>
<proteinExistence type="inferred from homology"/>
<dbReference type="GO" id="GO:0006334">
    <property type="term" value="P:nucleosome assembly"/>
    <property type="evidence" value="ECO:0007669"/>
    <property type="project" value="InterPro"/>
</dbReference>
<dbReference type="AlphaFoldDB" id="A0A9P6TE77"/>